<protein>
    <submittedName>
        <fullName evidence="5">T9SS type A sorting domain-containing protein</fullName>
    </submittedName>
</protein>
<dbReference type="RefSeq" id="WP_136843728.1">
    <property type="nucleotide sequence ID" value="NZ_SUPL01000005.1"/>
</dbReference>
<dbReference type="Gene3D" id="2.60.120.200">
    <property type="match status" value="1"/>
</dbReference>
<sequence>MKLFIKSSLFALSFISTFFFAKAQTCDGNTFSSPGQPVTCTYTYTATGWEDALGNPIVAPTGASLGQSICILANNSADNFGTIRGTLYVAPGVSYTGSISTLNGTLIAEGDVTLTNTPSMSGTTVYIDTTSTANFPLNLAPGGSTDIYNAGSLNVGGDLTVGGQVSITNYSDAEIIVQGSVSTNNILKNCGLLEVVTGDVSTGGASGLQNLCVTYLHNDLILNGDFYNEGLLIIDGGINFGANTFYNNDMILADNFVLNNNDMIGNDDTSILIVRNNAELQSNATITGHKFFDIDDGGGFDAVCGGCTEDIDILLDVTVPSNINDLTSACNGNIEFNSPTPIAFIDFDGVDDYIDSSLNLSGTTQGTYMAWVKLDSTFTNTGMVLSQGDMEIRVIGGTNNVRVQLNSGTLELPVSTALTLDQWTHIAVVYDASLAISEQYKVYINGEEEGASGHATLASGLTTSTDLFTIGKASSSSINYFKGAIDEVRVFNVSLTEDQLQQIVYQEIQDNSGNLIGKIVPKEIVDFNTGATVLWSSLSAYYPMTDIISYGRTSDFSSNDYMATMHNITSIQPQTAPMPYQTATDGLWTSQASWLHGNVWDIEDEPNNKDWSIIAVKNNITTSSRHGSLGLLIYPNVELVINGDVELYNSWYLKLDGKIDLEGESQLVQGENSDLDPTSSGILERDQQGTADLYTYNYWSAPVGVSNITTNNNNYTVQDVLKDGSNAASPISINWITSGYNGTSGSPIGIADYWIWKYANLISNNYPSWQHIRSNGILQPGEGYTMKGVENSSSSFIEEQNYVFNGKPNNGDITLTLSPGNDYLIGNPYASAIDANEFILDNINNNGGRADTDIINGTLYFWDHFANKSHNLGDYEGGYAAYNLMGGTVAISNDVRINNSGAIGTKLPQQYIPVGQGFFVTAGTGGTVTFKNSQRIFKTEVSDPSLFMRSGNNKKESKNTRVVNMDTREKIRLMFDSPKGYYRQLLVGVDQNATQSHDTGYDAFLIEDNTEDMFWVINDDKYIIQAVDNFNQEQKLPIGVKISQEGLINIKIDTLENVTEERNIYLHDKELEIYHDLRDSNYEVYLIAGEHLDRFEITFFKGETLGSIVSNNDNIEVYFSNNKIVILNPNSLFINSVEMFNILGQSLFKFKVQTNDNFIEYNIEGNKTSGVHIIKLKTKLNSFSKKVIIK</sequence>
<evidence type="ECO:0000256" key="1">
    <source>
        <dbReference type="ARBA" id="ARBA00022729"/>
    </source>
</evidence>
<dbReference type="InterPro" id="IPR026444">
    <property type="entry name" value="Secre_tail"/>
</dbReference>
<evidence type="ECO:0000256" key="2">
    <source>
        <dbReference type="ARBA" id="ARBA00023157"/>
    </source>
</evidence>
<dbReference type="EMBL" id="SUPL01000005">
    <property type="protein sequence ID" value="TJY34678.1"/>
    <property type="molecule type" value="Genomic_DNA"/>
</dbReference>
<dbReference type="Proteomes" id="UP000307657">
    <property type="component" value="Unassembled WGS sequence"/>
</dbReference>
<keyword evidence="6" id="KW-1185">Reference proteome</keyword>
<comment type="caution">
    <text evidence="5">The sequence shown here is derived from an EMBL/GenBank/DDBJ whole genome shotgun (WGS) entry which is preliminary data.</text>
</comment>
<proteinExistence type="predicted"/>
<evidence type="ECO:0000313" key="6">
    <source>
        <dbReference type="Proteomes" id="UP000307657"/>
    </source>
</evidence>
<name>A0A4U0ESU0_9FLAO</name>
<evidence type="ECO:0000313" key="5">
    <source>
        <dbReference type="EMBL" id="TJY34678.1"/>
    </source>
</evidence>
<feature type="chain" id="PRO_5020561373" evidence="3">
    <location>
        <begin position="24"/>
        <end position="1190"/>
    </location>
</feature>
<dbReference type="InterPro" id="IPR006558">
    <property type="entry name" value="LamG-like"/>
</dbReference>
<reference evidence="5 6" key="1">
    <citation type="submission" date="2019-04" db="EMBL/GenBank/DDBJ databases">
        <title>Lacinutrix sp. nov., isolated from marine water.</title>
        <authorList>
            <person name="Kim W."/>
        </authorList>
    </citation>
    <scope>NUCLEOTIDE SEQUENCE [LARGE SCALE GENOMIC DNA]</scope>
    <source>
        <strain evidence="5 6">CAU 1491</strain>
    </source>
</reference>
<keyword evidence="1 3" id="KW-0732">Signal</keyword>
<dbReference type="GO" id="GO:0004553">
    <property type="term" value="F:hydrolase activity, hydrolyzing O-glycosyl compounds"/>
    <property type="evidence" value="ECO:0007669"/>
    <property type="project" value="UniProtKB-ARBA"/>
</dbReference>
<feature type="signal peptide" evidence="3">
    <location>
        <begin position="1"/>
        <end position="23"/>
    </location>
</feature>
<evidence type="ECO:0000256" key="3">
    <source>
        <dbReference type="SAM" id="SignalP"/>
    </source>
</evidence>
<gene>
    <name evidence="5" type="ORF">E5167_10225</name>
</gene>
<dbReference type="InterPro" id="IPR013320">
    <property type="entry name" value="ConA-like_dom_sf"/>
</dbReference>
<dbReference type="OrthoDB" id="2582440at2"/>
<organism evidence="5 6">
    <name type="scientific">Pontimicrobium aquaticum</name>
    <dbReference type="NCBI Taxonomy" id="2565367"/>
    <lineage>
        <taxon>Bacteria</taxon>
        <taxon>Pseudomonadati</taxon>
        <taxon>Bacteroidota</taxon>
        <taxon>Flavobacteriia</taxon>
        <taxon>Flavobacteriales</taxon>
        <taxon>Flavobacteriaceae</taxon>
        <taxon>Pontimicrobium</taxon>
    </lineage>
</organism>
<dbReference type="NCBIfam" id="TIGR04183">
    <property type="entry name" value="Por_Secre_tail"/>
    <property type="match status" value="1"/>
</dbReference>
<evidence type="ECO:0000259" key="4">
    <source>
        <dbReference type="SMART" id="SM00560"/>
    </source>
</evidence>
<dbReference type="SMART" id="SM00560">
    <property type="entry name" value="LamGL"/>
    <property type="match status" value="1"/>
</dbReference>
<dbReference type="GO" id="GO:0005975">
    <property type="term" value="P:carbohydrate metabolic process"/>
    <property type="evidence" value="ECO:0007669"/>
    <property type="project" value="UniProtKB-ARBA"/>
</dbReference>
<feature type="domain" description="LamG-like jellyroll fold" evidence="4">
    <location>
        <begin position="364"/>
        <end position="498"/>
    </location>
</feature>
<accession>A0A4U0ESU0</accession>
<keyword evidence="2" id="KW-1015">Disulfide bond</keyword>
<dbReference type="Pfam" id="PF13385">
    <property type="entry name" value="Laminin_G_3"/>
    <property type="match status" value="1"/>
</dbReference>
<dbReference type="SUPFAM" id="SSF49899">
    <property type="entry name" value="Concanavalin A-like lectins/glucanases"/>
    <property type="match status" value="1"/>
</dbReference>
<dbReference type="AlphaFoldDB" id="A0A4U0ESU0"/>